<reference evidence="2 3" key="1">
    <citation type="submission" date="2020-08" db="EMBL/GenBank/DDBJ databases">
        <title>Genomic Encyclopedia of Type Strains, Phase IV (KMG-IV): sequencing the most valuable type-strain genomes for metagenomic binning, comparative biology and taxonomic classification.</title>
        <authorList>
            <person name="Goeker M."/>
        </authorList>
    </citation>
    <scope>NUCLEOTIDE SEQUENCE [LARGE SCALE GENOMIC DNA]</scope>
    <source>
        <strain evidence="2 3">DSM 103462</strain>
    </source>
</reference>
<accession>A0A7W8G6Y5</accession>
<keyword evidence="1" id="KW-0812">Transmembrane</keyword>
<sequence>MDTIFTVAITFYSGLLPGLIVAAVYNPIMTLIYCAENGTQVFYYDFLYLICGMLIVLITWVFSRNKKEFHSSSLITILYLLAISIASAFVSCISASILDTFIRPLFGKPSPFGPIEDFSYVFQHFNFGNFLSFLLPRIPITVLDRLICTFAGYGIYWLFSKVSRR</sequence>
<evidence type="ECO:0000313" key="3">
    <source>
        <dbReference type="Proteomes" id="UP000518887"/>
    </source>
</evidence>
<dbReference type="RefSeq" id="WP_260309015.1">
    <property type="nucleotide sequence ID" value="NZ_JACHFQ010000001.1"/>
</dbReference>
<dbReference type="EMBL" id="JACHFQ010000001">
    <property type="protein sequence ID" value="MBB5224879.1"/>
    <property type="molecule type" value="Genomic_DNA"/>
</dbReference>
<dbReference type="AlphaFoldDB" id="A0A7W8G6Y5"/>
<gene>
    <name evidence="2" type="ORF">HNP76_000219</name>
</gene>
<organism evidence="2 3">
    <name type="scientific">Treponema ruminis</name>
    <dbReference type="NCBI Taxonomy" id="744515"/>
    <lineage>
        <taxon>Bacteria</taxon>
        <taxon>Pseudomonadati</taxon>
        <taxon>Spirochaetota</taxon>
        <taxon>Spirochaetia</taxon>
        <taxon>Spirochaetales</taxon>
        <taxon>Treponemataceae</taxon>
        <taxon>Treponema</taxon>
    </lineage>
</organism>
<dbReference type="Gene3D" id="1.10.1760.20">
    <property type="match status" value="1"/>
</dbReference>
<evidence type="ECO:0000256" key="1">
    <source>
        <dbReference type="SAM" id="Phobius"/>
    </source>
</evidence>
<feature type="transmembrane region" description="Helical" evidence="1">
    <location>
        <begin position="74"/>
        <end position="98"/>
    </location>
</feature>
<keyword evidence="1" id="KW-1133">Transmembrane helix</keyword>
<dbReference type="Proteomes" id="UP000518887">
    <property type="component" value="Unassembled WGS sequence"/>
</dbReference>
<keyword evidence="1" id="KW-0472">Membrane</keyword>
<feature type="transmembrane region" description="Helical" evidence="1">
    <location>
        <begin position="41"/>
        <end position="62"/>
    </location>
</feature>
<name>A0A7W8G6Y5_9SPIR</name>
<evidence type="ECO:0000313" key="2">
    <source>
        <dbReference type="EMBL" id="MBB5224879.1"/>
    </source>
</evidence>
<feature type="transmembrane region" description="Helical" evidence="1">
    <location>
        <begin position="142"/>
        <end position="159"/>
    </location>
</feature>
<protein>
    <submittedName>
        <fullName evidence="2">High-affinity Fe2+/Pb2+ permease</fullName>
    </submittedName>
</protein>
<feature type="transmembrane region" description="Helical" evidence="1">
    <location>
        <begin position="7"/>
        <end position="29"/>
    </location>
</feature>
<keyword evidence="3" id="KW-1185">Reference proteome</keyword>
<comment type="caution">
    <text evidence="2">The sequence shown here is derived from an EMBL/GenBank/DDBJ whole genome shotgun (WGS) entry which is preliminary data.</text>
</comment>
<proteinExistence type="predicted"/>